<protein>
    <recommendedName>
        <fullName evidence="2">25S rRNA (uridine-N(3))-methyltransferase BMT5-like domain-containing protein</fullName>
    </recommendedName>
</protein>
<dbReference type="Pfam" id="PF10354">
    <property type="entry name" value="BMT5-like"/>
    <property type="match status" value="1"/>
</dbReference>
<sequence>MGQILSCVLRCLCGGRRKDRDDEEIARPKSVQQGENPLPPTATIEDVNLRDALLTSISNGDGELQQHGLLVALEAPQVPKPFVLFPGSSIRLESATPPKPSCINVDPSTEAPLSMQDGLGDSSIGRQRGDSVTVDFDQLVHMKKGQGRSYDQVCMDISAFKQAELNSRQEVKLKLCEVKEVWKKYYCSRHKILLVGEGDFSFSASLAVAFGTAAFNIVATSLNSQEFLSKNYSKAMANIAGLRARGCLIMHGLDATKMAEHGSLKGMKFDRIVFNFPHAGFYPTESTNSQIRRHQKLIRLFFMNAKKLLKEDGGEVHITHKTNAFHREWDLEGLASVTGLMLVAREKFNFIEYPGYKTKYGFGGDNNFNCNPSSTYRFQVQKTAT</sequence>
<feature type="region of interest" description="Disordered" evidence="1">
    <location>
        <begin position="23"/>
        <end position="42"/>
    </location>
</feature>
<dbReference type="EMBL" id="OZ034822">
    <property type="protein sequence ID" value="CAL1414514.1"/>
    <property type="molecule type" value="Genomic_DNA"/>
</dbReference>
<accession>A0AAV2GUY3</accession>
<feature type="region of interest" description="Disordered" evidence="1">
    <location>
        <begin position="95"/>
        <end position="127"/>
    </location>
</feature>
<organism evidence="3 4">
    <name type="scientific">Linum trigynum</name>
    <dbReference type="NCBI Taxonomy" id="586398"/>
    <lineage>
        <taxon>Eukaryota</taxon>
        <taxon>Viridiplantae</taxon>
        <taxon>Streptophyta</taxon>
        <taxon>Embryophyta</taxon>
        <taxon>Tracheophyta</taxon>
        <taxon>Spermatophyta</taxon>
        <taxon>Magnoliopsida</taxon>
        <taxon>eudicotyledons</taxon>
        <taxon>Gunneridae</taxon>
        <taxon>Pentapetalae</taxon>
        <taxon>rosids</taxon>
        <taxon>fabids</taxon>
        <taxon>Malpighiales</taxon>
        <taxon>Linaceae</taxon>
        <taxon>Linum</taxon>
    </lineage>
</organism>
<name>A0AAV2GUY3_9ROSI</name>
<evidence type="ECO:0000256" key="1">
    <source>
        <dbReference type="SAM" id="MobiDB-lite"/>
    </source>
</evidence>
<feature type="domain" description="25S rRNA (uridine-N(3))-methyltransferase BMT5-like" evidence="2">
    <location>
        <begin position="193"/>
        <end position="359"/>
    </location>
</feature>
<proteinExistence type="predicted"/>
<reference evidence="3 4" key="1">
    <citation type="submission" date="2024-04" db="EMBL/GenBank/DDBJ databases">
        <authorList>
            <person name="Fracassetti M."/>
        </authorList>
    </citation>
    <scope>NUCLEOTIDE SEQUENCE [LARGE SCALE GENOMIC DNA]</scope>
</reference>
<dbReference type="PANTHER" id="PTHR11538">
    <property type="entry name" value="PHENYLALANYL-TRNA SYNTHETASE"/>
    <property type="match status" value="1"/>
</dbReference>
<dbReference type="GO" id="GO:0005737">
    <property type="term" value="C:cytoplasm"/>
    <property type="evidence" value="ECO:0007669"/>
    <property type="project" value="TreeGrafter"/>
</dbReference>
<dbReference type="AlphaFoldDB" id="A0AAV2GUY3"/>
<dbReference type="PANTHER" id="PTHR11538:SF70">
    <property type="entry name" value="25S RRNA (URIDINE-N(3))-METHYLTRANSFERASE BMT5-LIKE DOMAIN-CONTAINING PROTEIN"/>
    <property type="match status" value="1"/>
</dbReference>
<evidence type="ECO:0000313" key="3">
    <source>
        <dbReference type="EMBL" id="CAL1414514.1"/>
    </source>
</evidence>
<gene>
    <name evidence="3" type="ORF">LTRI10_LOCUS53669</name>
</gene>
<dbReference type="GO" id="GO:0070475">
    <property type="term" value="P:rRNA base methylation"/>
    <property type="evidence" value="ECO:0007669"/>
    <property type="project" value="InterPro"/>
</dbReference>
<dbReference type="GO" id="GO:0070042">
    <property type="term" value="F:rRNA (uridine-N3-)-methyltransferase activity"/>
    <property type="evidence" value="ECO:0007669"/>
    <property type="project" value="InterPro"/>
</dbReference>
<keyword evidence="4" id="KW-1185">Reference proteome</keyword>
<dbReference type="Proteomes" id="UP001497516">
    <property type="component" value="Chromosome 9"/>
</dbReference>
<evidence type="ECO:0000313" key="4">
    <source>
        <dbReference type="Proteomes" id="UP001497516"/>
    </source>
</evidence>
<dbReference type="InterPro" id="IPR019446">
    <property type="entry name" value="BMT5-like"/>
</dbReference>
<evidence type="ECO:0000259" key="2">
    <source>
        <dbReference type="Pfam" id="PF10354"/>
    </source>
</evidence>